<dbReference type="SMART" id="SM00415">
    <property type="entry name" value="HSF"/>
    <property type="match status" value="1"/>
</dbReference>
<dbReference type="PROSITE" id="PS00434">
    <property type="entry name" value="HSF_DOMAIN"/>
    <property type="match status" value="1"/>
</dbReference>
<dbReference type="Proteomes" id="UP000314986">
    <property type="component" value="Unassembled WGS sequence"/>
</dbReference>
<dbReference type="GO" id="GO:0005634">
    <property type="term" value="C:nucleus"/>
    <property type="evidence" value="ECO:0007669"/>
    <property type="project" value="UniProtKB-SubCell"/>
</dbReference>
<dbReference type="FunFam" id="1.10.10.10:FF:000027">
    <property type="entry name" value="Heat shock transcription factor 1"/>
    <property type="match status" value="1"/>
</dbReference>
<evidence type="ECO:0000256" key="4">
    <source>
        <dbReference type="ARBA" id="ARBA00023016"/>
    </source>
</evidence>
<reference evidence="13" key="2">
    <citation type="journal article" date="2007" name="PLoS Biol.">
        <title>Survey sequencing and comparative analysis of the elephant shark (Callorhinchus milii) genome.</title>
        <authorList>
            <person name="Venkatesh B."/>
            <person name="Kirkness E.F."/>
            <person name="Loh Y.H."/>
            <person name="Halpern A.L."/>
            <person name="Lee A.P."/>
            <person name="Johnson J."/>
            <person name="Dandona N."/>
            <person name="Viswanathan L.D."/>
            <person name="Tay A."/>
            <person name="Venter J.C."/>
            <person name="Strausberg R.L."/>
            <person name="Brenner S."/>
        </authorList>
    </citation>
    <scope>NUCLEOTIDE SEQUENCE [LARGE SCALE GENOMIC DNA]</scope>
</reference>
<proteinExistence type="evidence at transcript level"/>
<reference evidence="13" key="1">
    <citation type="journal article" date="2006" name="Science">
        <title>Ancient noncoding elements conserved in the human genome.</title>
        <authorList>
            <person name="Venkatesh B."/>
            <person name="Kirkness E.F."/>
            <person name="Loh Y.H."/>
            <person name="Halpern A.L."/>
            <person name="Lee A.P."/>
            <person name="Johnson J."/>
            <person name="Dandona N."/>
            <person name="Viswanathan L.D."/>
            <person name="Tay A."/>
            <person name="Venter J.C."/>
            <person name="Strausberg R.L."/>
            <person name="Brenner S."/>
        </authorList>
    </citation>
    <scope>NUCLEOTIDE SEQUENCE [LARGE SCALE GENOMIC DNA]</scope>
</reference>
<dbReference type="EMBL" id="JW868901">
    <property type="protein sequence ID" value="AFP01419.1"/>
    <property type="molecule type" value="mRNA"/>
</dbReference>
<dbReference type="PRINTS" id="PR00056">
    <property type="entry name" value="HSFDOMAIN"/>
</dbReference>
<dbReference type="PANTHER" id="PTHR10015">
    <property type="entry name" value="HEAT SHOCK TRANSCRIPTION FACTOR"/>
    <property type="match status" value="1"/>
</dbReference>
<dbReference type="InterPro" id="IPR000232">
    <property type="entry name" value="HSF_DNA-bd"/>
</dbReference>
<evidence type="ECO:0000256" key="8">
    <source>
        <dbReference type="ARBA" id="ARBA00023242"/>
    </source>
</evidence>
<dbReference type="Pfam" id="PF06546">
    <property type="entry name" value="Vert_HS_TF"/>
    <property type="match status" value="1"/>
</dbReference>
<protein>
    <submittedName>
        <fullName evidence="11 12">Heat shock factor protein 3</fullName>
    </submittedName>
</protein>
<evidence type="ECO:0000313" key="12">
    <source>
        <dbReference type="Ensembl" id="ENSCMIP00000034833.1"/>
    </source>
</evidence>
<dbReference type="GO" id="GO:0003700">
    <property type="term" value="F:DNA-binding transcription factor activity"/>
    <property type="evidence" value="ECO:0007669"/>
    <property type="project" value="InterPro"/>
</dbReference>
<dbReference type="STRING" id="7868.ENSCMIP00000034833"/>
<keyword evidence="4 11" id="KW-0346">Stress response</keyword>
<evidence type="ECO:0000313" key="13">
    <source>
        <dbReference type="Proteomes" id="UP000314986"/>
    </source>
</evidence>
<evidence type="ECO:0000256" key="3">
    <source>
        <dbReference type="ARBA" id="ARBA00023015"/>
    </source>
</evidence>
<dbReference type="InterPro" id="IPR036388">
    <property type="entry name" value="WH-like_DNA-bd_sf"/>
</dbReference>
<evidence type="ECO:0000256" key="1">
    <source>
        <dbReference type="ARBA" id="ARBA00004123"/>
    </source>
</evidence>
<dbReference type="PANTHER" id="PTHR10015:SF427">
    <property type="entry name" value="HEAT SHOCK FACTOR PROTEIN"/>
    <property type="match status" value="1"/>
</dbReference>
<name>V9KSL3_CALMI</name>
<keyword evidence="13" id="KW-1185">Reference proteome</keyword>
<keyword evidence="7" id="KW-0804">Transcription</keyword>
<accession>V9KSL3</accession>
<dbReference type="Ensembl" id="ENSCMIT00000035354.1">
    <property type="protein sequence ID" value="ENSCMIP00000034833.1"/>
    <property type="gene ID" value="ENSCMIG00000014766.1"/>
</dbReference>
<dbReference type="OMA" id="PSELNCA"/>
<evidence type="ECO:0000256" key="9">
    <source>
        <dbReference type="RuleBase" id="RU004020"/>
    </source>
</evidence>
<sequence length="492" mass="55061">MDEAKFAKQMLPKYFKHNNMSSFVRQLNMYGFRKVLHMDGGLFKHDNDGILEFQHPLFQRGKEDLLENIKRKVPSSRPEDVKFFPSDLSKVLLDIQEMKGKQEGLDNMLVTMKRENQALWREVASLRRKHAQQQKLLSKVIDFIVRLMQSNCLVGVKRKRPFMIDLTGSPSAKHNRQAALKCEEASAEVSEHRTANNEDCINDTGYIVERSQVDQSLPLYSGTDLVGSDAPVTMDQEVADYTILHHLLDQDAAEPDCESAAGQTDTQANVTEDPVTIIKSFLNENENNLPAQSEIVLDRSEIQDFLDCIDLSLEELQALLSQKQYNIDSDFISELFGSDLPASTVDLPDTTPSTATLEELVESTSKLAACEEVAKNEKDPSEAKQLIQYVGNPILTKLEELSSFEDKLTIPKDVPHISEEKTPSFVTLVQDSSVASSSQPNVEAPVPFTGPYDFDLSPEIVNGDYALLPLFGLTPVEHLEKENDEATGISPL</sequence>
<comment type="subcellular location">
    <subcellularLocation>
        <location evidence="1">Nucleus</location>
    </subcellularLocation>
</comment>
<keyword evidence="5" id="KW-0238">DNA-binding</keyword>
<keyword evidence="6" id="KW-0010">Activator</keyword>
<dbReference type="InterPro" id="IPR010542">
    <property type="entry name" value="Vert_HSTF_C"/>
</dbReference>
<evidence type="ECO:0000256" key="5">
    <source>
        <dbReference type="ARBA" id="ARBA00023125"/>
    </source>
</evidence>
<dbReference type="GeneTree" id="ENSGT00940000163549"/>
<evidence type="ECO:0000256" key="7">
    <source>
        <dbReference type="ARBA" id="ARBA00023163"/>
    </source>
</evidence>
<dbReference type="SUPFAM" id="SSF46785">
    <property type="entry name" value="Winged helix' DNA-binding domain"/>
    <property type="match status" value="1"/>
</dbReference>
<dbReference type="GO" id="GO:0043565">
    <property type="term" value="F:sequence-specific DNA binding"/>
    <property type="evidence" value="ECO:0007669"/>
    <property type="project" value="InterPro"/>
</dbReference>
<dbReference type="AlphaFoldDB" id="V9KSL3"/>
<comment type="similarity">
    <text evidence="2 9">Belongs to the HSF family.</text>
</comment>
<reference evidence="12" key="4">
    <citation type="submission" date="2025-05" db="UniProtKB">
        <authorList>
            <consortium name="Ensembl"/>
        </authorList>
    </citation>
    <scope>IDENTIFICATION</scope>
</reference>
<evidence type="ECO:0000259" key="10">
    <source>
        <dbReference type="PROSITE" id="PS00434"/>
    </source>
</evidence>
<reference evidence="11 13" key="3">
    <citation type="journal article" date="2014" name="Nature">
        <title>Elephant shark genome provides unique insights into gnathostome evolution.</title>
        <authorList>
            <consortium name="International Elephant Shark Genome Sequencing Consortium"/>
            <person name="Venkatesh B."/>
            <person name="Lee A.P."/>
            <person name="Ravi V."/>
            <person name="Maurya A.K."/>
            <person name="Lian M.M."/>
            <person name="Swann J.B."/>
            <person name="Ohta Y."/>
            <person name="Flajnik M.F."/>
            <person name="Sutoh Y."/>
            <person name="Kasahara M."/>
            <person name="Hoon S."/>
            <person name="Gangu V."/>
            <person name="Roy S.W."/>
            <person name="Irimia M."/>
            <person name="Korzh V."/>
            <person name="Kondrychyn I."/>
            <person name="Lim Z.W."/>
            <person name="Tay B.H."/>
            <person name="Tohari S."/>
            <person name="Kong K.W."/>
            <person name="Ho S."/>
            <person name="Lorente-Galdos B."/>
            <person name="Quilez J."/>
            <person name="Marques-Bonet T."/>
            <person name="Raney B.J."/>
            <person name="Ingham P.W."/>
            <person name="Tay A."/>
            <person name="Hillier L.W."/>
            <person name="Minx P."/>
            <person name="Boehm T."/>
            <person name="Wilson R.K."/>
            <person name="Brenner S."/>
            <person name="Warren W.C."/>
        </authorList>
    </citation>
    <scope>NUCLEOTIDE SEQUENCE</scope>
    <source>
        <tissue evidence="11">Heart</tissue>
    </source>
</reference>
<evidence type="ECO:0000256" key="6">
    <source>
        <dbReference type="ARBA" id="ARBA00023159"/>
    </source>
</evidence>
<dbReference type="Pfam" id="PF00447">
    <property type="entry name" value="HSF_DNA-bind"/>
    <property type="match status" value="1"/>
</dbReference>
<dbReference type="InterPro" id="IPR036390">
    <property type="entry name" value="WH_DNA-bd_sf"/>
</dbReference>
<feature type="domain" description="HSF-type DNA-binding" evidence="10">
    <location>
        <begin position="11"/>
        <end position="35"/>
    </location>
</feature>
<keyword evidence="3" id="KW-0805">Transcription regulation</keyword>
<evidence type="ECO:0000313" key="11">
    <source>
        <dbReference type="EMBL" id="AFP01419.1"/>
    </source>
</evidence>
<dbReference type="Gene3D" id="1.10.10.10">
    <property type="entry name" value="Winged helix-like DNA-binding domain superfamily/Winged helix DNA-binding domain"/>
    <property type="match status" value="1"/>
</dbReference>
<organism evidence="11">
    <name type="scientific">Callorhinchus milii</name>
    <name type="common">Ghost shark</name>
    <dbReference type="NCBI Taxonomy" id="7868"/>
    <lineage>
        <taxon>Eukaryota</taxon>
        <taxon>Metazoa</taxon>
        <taxon>Chordata</taxon>
        <taxon>Craniata</taxon>
        <taxon>Vertebrata</taxon>
        <taxon>Chondrichthyes</taxon>
        <taxon>Holocephali</taxon>
        <taxon>Chimaeriformes</taxon>
        <taxon>Callorhinchidae</taxon>
        <taxon>Callorhinchus</taxon>
    </lineage>
</organism>
<keyword evidence="8" id="KW-0539">Nucleus</keyword>
<evidence type="ECO:0000256" key="2">
    <source>
        <dbReference type="ARBA" id="ARBA00006403"/>
    </source>
</evidence>